<evidence type="ECO:0000259" key="3">
    <source>
        <dbReference type="Pfam" id="PF01370"/>
    </source>
</evidence>
<dbReference type="EMBL" id="JAMYPJ010000027">
    <property type="protein sequence ID" value="MER8935074.1"/>
    <property type="molecule type" value="Genomic_DNA"/>
</dbReference>
<accession>A0ABV1YIV7</accession>
<evidence type="ECO:0000313" key="4">
    <source>
        <dbReference type="EMBL" id="MER8935074.1"/>
    </source>
</evidence>
<dbReference type="InterPro" id="IPR036291">
    <property type="entry name" value="NAD(P)-bd_dom_sf"/>
</dbReference>
<keyword evidence="2" id="KW-0119">Carbohydrate metabolism</keyword>
<keyword evidence="5" id="KW-1185">Reference proteome</keyword>
<organism evidence="4 5">
    <name type="scientific">Mesorhizobium opportunistum</name>
    <dbReference type="NCBI Taxonomy" id="593909"/>
    <lineage>
        <taxon>Bacteria</taxon>
        <taxon>Pseudomonadati</taxon>
        <taxon>Pseudomonadota</taxon>
        <taxon>Alphaproteobacteria</taxon>
        <taxon>Hyphomicrobiales</taxon>
        <taxon>Phyllobacteriaceae</taxon>
        <taxon>Mesorhizobium</taxon>
    </lineage>
</organism>
<evidence type="ECO:0000256" key="1">
    <source>
        <dbReference type="ARBA" id="ARBA00022857"/>
    </source>
</evidence>
<gene>
    <name evidence="4" type="ORF">NKI33_19090</name>
</gene>
<sequence length="317" mass="33399">MKVLVTGATGFIGRQVVRQLREAGVELRLASRHPEKLGPGSETVPMPGFDAPPAAFLALTRDVTDVVHCAGLNNDQGNASEADFLAANAELSARLAQASAEQASGRFIHLSSIRAVIGARVNATIDEDTIPDPQCAYGRSKREAETRVRDAYALHGRSDAAALRLPPVYGPGMKGNLATLMRLADTALPLPTGALTGNRSLLSLSSAAGAVWHLLSHSEPLRPIYDASDMAPVSVAAIVGAFRRGFGRPARLVAVPAGPMRAAAVLLGKRMFWDSMTATQICDPSLLASEGWLPETGTLERLAETARLGNAQSPALR</sequence>
<dbReference type="RefSeq" id="WP_287276394.1">
    <property type="nucleotide sequence ID" value="NZ_JAMYMY010000010.1"/>
</dbReference>
<reference evidence="4 5" key="1">
    <citation type="journal article" date="2024" name="Proc. Natl. Acad. Sci. U.S.A.">
        <title>The evolutionary genomics of adaptation to stress in wild rhizobium bacteria.</title>
        <authorList>
            <person name="Kehlet-Delgado H."/>
            <person name="Montoya A.P."/>
            <person name="Jensen K.T."/>
            <person name="Wendlandt C.E."/>
            <person name="Dexheimer C."/>
            <person name="Roberts M."/>
            <person name="Torres Martinez L."/>
            <person name="Friesen M.L."/>
            <person name="Griffitts J.S."/>
            <person name="Porter S.S."/>
        </authorList>
    </citation>
    <scope>NUCLEOTIDE SEQUENCE [LARGE SCALE GENOMIC DNA]</scope>
    <source>
        <strain evidence="4 5">M0729</strain>
    </source>
</reference>
<dbReference type="Proteomes" id="UP001464387">
    <property type="component" value="Unassembled WGS sequence"/>
</dbReference>
<dbReference type="PANTHER" id="PTHR43103:SF3">
    <property type="entry name" value="ADP-L-GLYCERO-D-MANNO-HEPTOSE-6-EPIMERASE"/>
    <property type="match status" value="1"/>
</dbReference>
<name>A0ABV1YIV7_9HYPH</name>
<dbReference type="PANTHER" id="PTHR43103">
    <property type="entry name" value="NUCLEOSIDE-DIPHOSPHATE-SUGAR EPIMERASE"/>
    <property type="match status" value="1"/>
</dbReference>
<dbReference type="SUPFAM" id="SSF51735">
    <property type="entry name" value="NAD(P)-binding Rossmann-fold domains"/>
    <property type="match status" value="1"/>
</dbReference>
<keyword evidence="1" id="KW-0521">NADP</keyword>
<proteinExistence type="predicted"/>
<protein>
    <submittedName>
        <fullName evidence="4">NAD-dependent epimerase/dehydratase family protein</fullName>
    </submittedName>
</protein>
<dbReference type="Gene3D" id="3.40.50.720">
    <property type="entry name" value="NAD(P)-binding Rossmann-like Domain"/>
    <property type="match status" value="1"/>
</dbReference>
<feature type="domain" description="NAD-dependent epimerase/dehydratase" evidence="3">
    <location>
        <begin position="3"/>
        <end position="219"/>
    </location>
</feature>
<comment type="caution">
    <text evidence="4">The sequence shown here is derived from an EMBL/GenBank/DDBJ whole genome shotgun (WGS) entry which is preliminary data.</text>
</comment>
<evidence type="ECO:0000256" key="2">
    <source>
        <dbReference type="ARBA" id="ARBA00023277"/>
    </source>
</evidence>
<dbReference type="Pfam" id="PF01370">
    <property type="entry name" value="Epimerase"/>
    <property type="match status" value="1"/>
</dbReference>
<dbReference type="InterPro" id="IPR001509">
    <property type="entry name" value="Epimerase_deHydtase"/>
</dbReference>
<evidence type="ECO:0000313" key="5">
    <source>
        <dbReference type="Proteomes" id="UP001464387"/>
    </source>
</evidence>